<reference evidence="2 3" key="1">
    <citation type="journal article" date="2016" name="Genome Announc.">
        <title>Draft Genome Sequence of Planomonospora sphaerica JCM9374, a Rare Actinomycete.</title>
        <authorList>
            <person name="Dohra H."/>
            <person name="Suzuki T."/>
            <person name="Inoue Y."/>
            <person name="Kodani S."/>
        </authorList>
    </citation>
    <scope>NUCLEOTIDE SEQUENCE [LARGE SCALE GENOMIC DNA]</scope>
    <source>
        <strain evidence="2 3">JCM 9374</strain>
    </source>
</reference>
<reference evidence="3" key="2">
    <citation type="submission" date="2016-04" db="EMBL/GenBank/DDBJ databases">
        <title>Planomonospora sphaerica JCM9374 whole genome shotgun sequence.</title>
        <authorList>
            <person name="Suzuki T."/>
            <person name="Dohra H."/>
            <person name="Kodani S."/>
        </authorList>
    </citation>
    <scope>NUCLEOTIDE SEQUENCE [LARGE SCALE GENOMIC DNA]</scope>
    <source>
        <strain evidence="3">JCM 9374</strain>
    </source>
</reference>
<dbReference type="Gene3D" id="3.30.70.120">
    <property type="match status" value="1"/>
</dbReference>
<dbReference type="SUPFAM" id="SSF54913">
    <property type="entry name" value="GlnB-like"/>
    <property type="match status" value="1"/>
</dbReference>
<dbReference type="OrthoDB" id="37622at2"/>
<dbReference type="PANTHER" id="PTHR23419">
    <property type="entry name" value="DIVALENT CATION TOLERANCE CUTA-RELATED"/>
    <property type="match status" value="1"/>
</dbReference>
<dbReference type="AlphaFoldDB" id="A0A161LR10"/>
<evidence type="ECO:0000313" key="3">
    <source>
        <dbReference type="Proteomes" id="UP000077701"/>
    </source>
</evidence>
<evidence type="ECO:0000313" key="2">
    <source>
        <dbReference type="EMBL" id="GAT69966.1"/>
    </source>
</evidence>
<name>A0A161LR10_9ACTN</name>
<protein>
    <submittedName>
        <fullName evidence="2">Cytochrome C biogenesis protein CcdA</fullName>
    </submittedName>
</protein>
<accession>A0A161LR10</accession>
<proteinExistence type="inferred from homology"/>
<keyword evidence="3" id="KW-1185">Reference proteome</keyword>
<sequence>MPHDASDCLEVRVTAADRAEAERIRTAAVGERLAADAQLLGPIESVYRWAGEVQRAEEWLLLMKTTAERFEELARRVRELHSYEVPQIVAVVLAAGTADYLDWIRRETSRPPVG</sequence>
<dbReference type="GO" id="GO:0005507">
    <property type="term" value="F:copper ion binding"/>
    <property type="evidence" value="ECO:0007669"/>
    <property type="project" value="TreeGrafter"/>
</dbReference>
<dbReference type="Pfam" id="PF03091">
    <property type="entry name" value="CutA1"/>
    <property type="match status" value="1"/>
</dbReference>
<dbReference type="RefSeq" id="WP_068901789.1">
    <property type="nucleotide sequence ID" value="NZ_BDCX01000015.1"/>
</dbReference>
<dbReference type="GO" id="GO:0010038">
    <property type="term" value="P:response to metal ion"/>
    <property type="evidence" value="ECO:0007669"/>
    <property type="project" value="InterPro"/>
</dbReference>
<dbReference type="InterPro" id="IPR011322">
    <property type="entry name" value="N-reg_PII-like_a/b"/>
</dbReference>
<dbReference type="InterPro" id="IPR015867">
    <property type="entry name" value="N-reg_PII/ATP_PRibTrfase_C"/>
</dbReference>
<dbReference type="PANTHER" id="PTHR23419:SF8">
    <property type="entry name" value="FI09726P"/>
    <property type="match status" value="1"/>
</dbReference>
<comment type="caution">
    <text evidence="2">The sequence shown here is derived from an EMBL/GenBank/DDBJ whole genome shotgun (WGS) entry which is preliminary data.</text>
</comment>
<gene>
    <name evidence="2" type="ORF">PS9374_05646</name>
</gene>
<dbReference type="EMBL" id="BDCX01000015">
    <property type="protein sequence ID" value="GAT69966.1"/>
    <property type="molecule type" value="Genomic_DNA"/>
</dbReference>
<comment type="similarity">
    <text evidence="1">Belongs to the CutA family.</text>
</comment>
<evidence type="ECO:0000256" key="1">
    <source>
        <dbReference type="ARBA" id="ARBA00010169"/>
    </source>
</evidence>
<dbReference type="Proteomes" id="UP000077701">
    <property type="component" value="Unassembled WGS sequence"/>
</dbReference>
<dbReference type="STRING" id="161355.PS9374_05646"/>
<organism evidence="2 3">
    <name type="scientific">Planomonospora sphaerica</name>
    <dbReference type="NCBI Taxonomy" id="161355"/>
    <lineage>
        <taxon>Bacteria</taxon>
        <taxon>Bacillati</taxon>
        <taxon>Actinomycetota</taxon>
        <taxon>Actinomycetes</taxon>
        <taxon>Streptosporangiales</taxon>
        <taxon>Streptosporangiaceae</taxon>
        <taxon>Planomonospora</taxon>
    </lineage>
</organism>
<dbReference type="InterPro" id="IPR004323">
    <property type="entry name" value="Ion_tolerance_CutA"/>
</dbReference>